<accession>A0A4C1U9F3</accession>
<comment type="similarity">
    <text evidence="2 10">Belongs to the glycosyltransferase 31 family.</text>
</comment>
<evidence type="ECO:0000256" key="4">
    <source>
        <dbReference type="ARBA" id="ARBA00022679"/>
    </source>
</evidence>
<dbReference type="Gene3D" id="3.90.550.50">
    <property type="match status" value="1"/>
</dbReference>
<proteinExistence type="inferred from homology"/>
<dbReference type="AlphaFoldDB" id="A0A4C1U9F3"/>
<evidence type="ECO:0000256" key="6">
    <source>
        <dbReference type="ARBA" id="ARBA00022968"/>
    </source>
</evidence>
<keyword evidence="7" id="KW-1133">Transmembrane helix</keyword>
<keyword evidence="4 11" id="KW-0808">Transferase</keyword>
<protein>
    <recommendedName>
        <fullName evidence="10">Hexosyltransferase</fullName>
        <ecNumber evidence="10">2.4.1.-</ecNumber>
    </recommendedName>
</protein>
<keyword evidence="3 10" id="KW-0328">Glycosyltransferase</keyword>
<dbReference type="PANTHER" id="PTHR11214">
    <property type="entry name" value="BETA-1,3-N-ACETYLGLUCOSAMINYLTRANSFERASE"/>
    <property type="match status" value="1"/>
</dbReference>
<sequence length="470" mass="52629">MQTRSFLGVTVLFCNEEDKLESVSLGVYGLTQSHTAEYIENILLKTCIEWNIEKNKIVAVVTDAGANILSDQRDTSLPLELQIYLKSPVADLKQDPLHLWKALESTCPNLKKIALKYLCCTATSTASERLFSKAVYFALGTKGLTSEELENLKSEQRRTKDLLLLDEIEDSYKNLALKVKYSLKWLSENLKKLKYVVKCDDDSFLRIDLIIMNLETYAPNMNSPRLAKYISSKGEVAKYNGLYWGYFDGRAKVNFKGKWEERHWFLCDNYLPYALGGGYVISRNVVDYIAFNAEILSHYNSEDVSMGVWTAALAGINRVHDIRSSRESYGDDAVGYVQLKRESNICTVKCRVCPEHKCHDCAASAGGCKHAVAFDGCIEEAKSRHAHRYNATGKVRTIKVGTTLKCITTTELAKGHASTSSDASVFITTGRQTLVDVEVLALVGWQANFVGKQPGLIRIRDTTPIVVYST</sequence>
<keyword evidence="9" id="KW-0472">Membrane</keyword>
<dbReference type="GO" id="GO:0006493">
    <property type="term" value="P:protein O-linked glycosylation"/>
    <property type="evidence" value="ECO:0007669"/>
    <property type="project" value="TreeGrafter"/>
</dbReference>
<evidence type="ECO:0000313" key="12">
    <source>
        <dbReference type="Proteomes" id="UP000299102"/>
    </source>
</evidence>
<dbReference type="GO" id="GO:0006024">
    <property type="term" value="P:glycosaminoglycan biosynthetic process"/>
    <property type="evidence" value="ECO:0007669"/>
    <property type="project" value="TreeGrafter"/>
</dbReference>
<dbReference type="Proteomes" id="UP000299102">
    <property type="component" value="Unassembled WGS sequence"/>
</dbReference>
<dbReference type="PANTHER" id="PTHR11214:SF3">
    <property type="entry name" value="BETA-1,3-GALACTOSYLTRANSFERASE 6"/>
    <property type="match status" value="1"/>
</dbReference>
<dbReference type="GO" id="GO:0000139">
    <property type="term" value="C:Golgi membrane"/>
    <property type="evidence" value="ECO:0007669"/>
    <property type="project" value="UniProtKB-SubCell"/>
</dbReference>
<dbReference type="EC" id="2.4.1.-" evidence="10"/>
<dbReference type="GO" id="GO:0047220">
    <property type="term" value="F:galactosylxylosylprotein 3-beta-galactosyltransferase activity"/>
    <property type="evidence" value="ECO:0007669"/>
    <property type="project" value="TreeGrafter"/>
</dbReference>
<keyword evidence="12" id="KW-1185">Reference proteome</keyword>
<keyword evidence="8 10" id="KW-0333">Golgi apparatus</keyword>
<dbReference type="STRING" id="151549.A0A4C1U9F3"/>
<dbReference type="InterPro" id="IPR002659">
    <property type="entry name" value="Glyco_trans_31"/>
</dbReference>
<evidence type="ECO:0000256" key="9">
    <source>
        <dbReference type="ARBA" id="ARBA00023136"/>
    </source>
</evidence>
<evidence type="ECO:0000256" key="10">
    <source>
        <dbReference type="RuleBase" id="RU363063"/>
    </source>
</evidence>
<dbReference type="EMBL" id="BGZK01000146">
    <property type="protein sequence ID" value="GBP23012.1"/>
    <property type="molecule type" value="Genomic_DNA"/>
</dbReference>
<evidence type="ECO:0000256" key="2">
    <source>
        <dbReference type="ARBA" id="ARBA00008661"/>
    </source>
</evidence>
<evidence type="ECO:0000256" key="5">
    <source>
        <dbReference type="ARBA" id="ARBA00022692"/>
    </source>
</evidence>
<name>A0A4C1U9F3_EUMVA</name>
<evidence type="ECO:0000256" key="8">
    <source>
        <dbReference type="ARBA" id="ARBA00023034"/>
    </source>
</evidence>
<comment type="caution">
    <text evidence="11">The sequence shown here is derived from an EMBL/GenBank/DDBJ whole genome shotgun (WGS) entry which is preliminary data.</text>
</comment>
<evidence type="ECO:0000313" key="11">
    <source>
        <dbReference type="EMBL" id="GBP23012.1"/>
    </source>
</evidence>
<dbReference type="OrthoDB" id="1158011at2759"/>
<organism evidence="11 12">
    <name type="scientific">Eumeta variegata</name>
    <name type="common">Bagworm moth</name>
    <name type="synonym">Eumeta japonica</name>
    <dbReference type="NCBI Taxonomy" id="151549"/>
    <lineage>
        <taxon>Eukaryota</taxon>
        <taxon>Metazoa</taxon>
        <taxon>Ecdysozoa</taxon>
        <taxon>Arthropoda</taxon>
        <taxon>Hexapoda</taxon>
        <taxon>Insecta</taxon>
        <taxon>Pterygota</taxon>
        <taxon>Neoptera</taxon>
        <taxon>Endopterygota</taxon>
        <taxon>Lepidoptera</taxon>
        <taxon>Glossata</taxon>
        <taxon>Ditrysia</taxon>
        <taxon>Tineoidea</taxon>
        <taxon>Psychidae</taxon>
        <taxon>Oiketicinae</taxon>
        <taxon>Eumeta</taxon>
    </lineage>
</organism>
<gene>
    <name evidence="11" type="primary">B3galt6</name>
    <name evidence="11" type="ORF">EVAR_15686_1</name>
</gene>
<keyword evidence="6" id="KW-0735">Signal-anchor</keyword>
<evidence type="ECO:0000256" key="3">
    <source>
        <dbReference type="ARBA" id="ARBA00022676"/>
    </source>
</evidence>
<dbReference type="GO" id="GO:0046983">
    <property type="term" value="F:protein dimerization activity"/>
    <property type="evidence" value="ECO:0007669"/>
    <property type="project" value="InterPro"/>
</dbReference>
<dbReference type="InterPro" id="IPR012337">
    <property type="entry name" value="RNaseH-like_sf"/>
</dbReference>
<comment type="subcellular location">
    <subcellularLocation>
        <location evidence="1 10">Golgi apparatus membrane</location>
        <topology evidence="1 10">Single-pass type II membrane protein</topology>
    </subcellularLocation>
</comment>
<dbReference type="Pfam" id="PF01762">
    <property type="entry name" value="Galactosyl_T"/>
    <property type="match status" value="1"/>
</dbReference>
<evidence type="ECO:0000256" key="1">
    <source>
        <dbReference type="ARBA" id="ARBA00004323"/>
    </source>
</evidence>
<evidence type="ECO:0000256" key="7">
    <source>
        <dbReference type="ARBA" id="ARBA00022989"/>
    </source>
</evidence>
<reference evidence="11 12" key="1">
    <citation type="journal article" date="2019" name="Commun. Biol.">
        <title>The bagworm genome reveals a unique fibroin gene that provides high tensile strength.</title>
        <authorList>
            <person name="Kono N."/>
            <person name="Nakamura H."/>
            <person name="Ohtoshi R."/>
            <person name="Tomita M."/>
            <person name="Numata K."/>
            <person name="Arakawa K."/>
        </authorList>
    </citation>
    <scope>NUCLEOTIDE SEQUENCE [LARGE SCALE GENOMIC DNA]</scope>
</reference>
<keyword evidence="5" id="KW-0812">Transmembrane</keyword>
<dbReference type="SUPFAM" id="SSF53098">
    <property type="entry name" value="Ribonuclease H-like"/>
    <property type="match status" value="2"/>
</dbReference>